<feature type="transmembrane region" description="Helical" evidence="6">
    <location>
        <begin position="194"/>
        <end position="216"/>
    </location>
</feature>
<keyword evidence="8" id="KW-1185">Reference proteome</keyword>
<dbReference type="EMBL" id="JAGHQM010000045">
    <property type="protein sequence ID" value="KAH0565975.1"/>
    <property type="molecule type" value="Genomic_DNA"/>
</dbReference>
<dbReference type="GO" id="GO:0000139">
    <property type="term" value="C:Golgi membrane"/>
    <property type="evidence" value="ECO:0007669"/>
    <property type="project" value="InterPro"/>
</dbReference>
<evidence type="ECO:0000256" key="3">
    <source>
        <dbReference type="ARBA" id="ARBA00022989"/>
    </source>
</evidence>
<evidence type="ECO:0000256" key="6">
    <source>
        <dbReference type="SAM" id="Phobius"/>
    </source>
</evidence>
<gene>
    <name evidence="7" type="ORF">GP486_000621</name>
</gene>
<dbReference type="PIRSF" id="PIRSF005799">
    <property type="entry name" value="UDP-gal_transpt"/>
    <property type="match status" value="1"/>
</dbReference>
<evidence type="ECO:0000313" key="7">
    <source>
        <dbReference type="EMBL" id="KAH0565975.1"/>
    </source>
</evidence>
<dbReference type="PANTHER" id="PTHR10231">
    <property type="entry name" value="NUCLEOTIDE-SUGAR TRANSMEMBRANE TRANSPORTER"/>
    <property type="match status" value="1"/>
</dbReference>
<protein>
    <recommendedName>
        <fullName evidence="9">UDP-galactose transporter</fullName>
    </recommendedName>
</protein>
<dbReference type="Gene3D" id="1.10.3730.20">
    <property type="match status" value="1"/>
</dbReference>
<feature type="compositionally biased region" description="Polar residues" evidence="5">
    <location>
        <begin position="369"/>
        <end position="388"/>
    </location>
</feature>
<dbReference type="Proteomes" id="UP000750711">
    <property type="component" value="Unassembled WGS sequence"/>
</dbReference>
<dbReference type="SUPFAM" id="SSF103481">
    <property type="entry name" value="Multidrug resistance efflux transporter EmrE"/>
    <property type="match status" value="1"/>
</dbReference>
<accession>A0A9P8LHF7</accession>
<feature type="transmembrane region" description="Helical" evidence="6">
    <location>
        <begin position="320"/>
        <end position="337"/>
    </location>
</feature>
<dbReference type="InterPro" id="IPR007271">
    <property type="entry name" value="Nuc_sug_transpt"/>
</dbReference>
<proteinExistence type="predicted"/>
<keyword evidence="4 6" id="KW-0472">Membrane</keyword>
<evidence type="ECO:0000256" key="4">
    <source>
        <dbReference type="ARBA" id="ARBA00023136"/>
    </source>
</evidence>
<feature type="transmembrane region" description="Helical" evidence="6">
    <location>
        <begin position="267"/>
        <end position="290"/>
    </location>
</feature>
<reference evidence="7" key="1">
    <citation type="submission" date="2021-03" db="EMBL/GenBank/DDBJ databases">
        <title>Comparative genomics and phylogenomic investigation of the class Geoglossomycetes provide insights into ecological specialization and systematics.</title>
        <authorList>
            <person name="Melie T."/>
            <person name="Pirro S."/>
            <person name="Miller A.N."/>
            <person name="Quandt A."/>
        </authorList>
    </citation>
    <scope>NUCLEOTIDE SEQUENCE</scope>
    <source>
        <strain evidence="7">CAQ_001_2017</strain>
    </source>
</reference>
<dbReference type="Pfam" id="PF04142">
    <property type="entry name" value="Nuc_sug_transp"/>
    <property type="match status" value="1"/>
</dbReference>
<evidence type="ECO:0008006" key="9">
    <source>
        <dbReference type="Google" id="ProtNLM"/>
    </source>
</evidence>
<name>A0A9P8LHF7_9PEZI</name>
<organism evidence="7 8">
    <name type="scientific">Trichoglossum hirsutum</name>
    <dbReference type="NCBI Taxonomy" id="265104"/>
    <lineage>
        <taxon>Eukaryota</taxon>
        <taxon>Fungi</taxon>
        <taxon>Dikarya</taxon>
        <taxon>Ascomycota</taxon>
        <taxon>Pezizomycotina</taxon>
        <taxon>Geoglossomycetes</taxon>
        <taxon>Geoglossales</taxon>
        <taxon>Geoglossaceae</taxon>
        <taxon>Trichoglossum</taxon>
    </lineage>
</organism>
<feature type="compositionally biased region" description="Basic and acidic residues" evidence="5">
    <location>
        <begin position="354"/>
        <end position="367"/>
    </location>
</feature>
<comment type="caution">
    <text evidence="7">The sequence shown here is derived from an EMBL/GenBank/DDBJ whole genome shotgun (WGS) entry which is preliminary data.</text>
</comment>
<dbReference type="NCBIfam" id="TIGR00803">
    <property type="entry name" value="nst"/>
    <property type="match status" value="2"/>
</dbReference>
<dbReference type="GO" id="GO:0015165">
    <property type="term" value="F:pyrimidine nucleotide-sugar transmembrane transporter activity"/>
    <property type="evidence" value="ECO:0007669"/>
    <property type="project" value="InterPro"/>
</dbReference>
<comment type="subcellular location">
    <subcellularLocation>
        <location evidence="1">Membrane</location>
        <topology evidence="1">Multi-pass membrane protein</topology>
    </subcellularLocation>
</comment>
<evidence type="ECO:0000313" key="8">
    <source>
        <dbReference type="Proteomes" id="UP000750711"/>
    </source>
</evidence>
<dbReference type="InterPro" id="IPR037185">
    <property type="entry name" value="EmrE-like"/>
</dbReference>
<dbReference type="AlphaFoldDB" id="A0A9P8LHF7"/>
<feature type="transmembrane region" description="Helical" evidence="6">
    <location>
        <begin position="297"/>
        <end position="314"/>
    </location>
</feature>
<evidence type="ECO:0000256" key="5">
    <source>
        <dbReference type="SAM" id="MobiDB-lite"/>
    </source>
</evidence>
<keyword evidence="3 6" id="KW-1133">Transmembrane helix</keyword>
<feature type="region of interest" description="Disordered" evidence="5">
    <location>
        <begin position="354"/>
        <end position="397"/>
    </location>
</feature>
<feature type="transmembrane region" description="Helical" evidence="6">
    <location>
        <begin position="228"/>
        <end position="247"/>
    </location>
</feature>
<keyword evidence="2 6" id="KW-0812">Transmembrane</keyword>
<evidence type="ECO:0000256" key="1">
    <source>
        <dbReference type="ARBA" id="ARBA00004141"/>
    </source>
</evidence>
<sequence length="397" mass="43264">MPLVGGNRFLASTAVFLNEVAKLAICLTVSLYDISRNAPPSAPATSLFKTLYNSVFTQDSWKLAIPASLYTLQNTLQYVAVSNLDAATLQVTYQLKILTTALFSVTLLHRSLTARKWVSLVLLTLGVAIVQLPDGSNPADSPPVDSPRPELRIPHSIDDLFEMGGLLAAHLTRRSATYEGIQEDQGLAHPQMNATVGLVAVIVACTISGLAGVYFEKVLKDSNANTSLWIRNVQLSFYSLFPAFFIGVVLKDGEQIAEKGFFMGYNYVVWTAIAFQALGGVVVSLCVNYADNIAKNFATSISIIISCLASVYFFDFKITFSFLIGGAMVMFATYLYSSPGRRQPPRNIASYEKTTIDKSGFENKAEPTIRNTDTPSAGSNTRISQAASESRRAKRED</sequence>
<evidence type="ECO:0000256" key="2">
    <source>
        <dbReference type="ARBA" id="ARBA00022692"/>
    </source>
</evidence>